<comment type="caution">
    <text evidence="7">The sequence shown here is derived from an EMBL/GenBank/DDBJ whole genome shotgun (WGS) entry which is preliminary data.</text>
</comment>
<evidence type="ECO:0000256" key="6">
    <source>
        <dbReference type="RuleBase" id="RU000659"/>
    </source>
</evidence>
<dbReference type="Proteomes" id="UP000231252">
    <property type="component" value="Unassembled WGS sequence"/>
</dbReference>
<dbReference type="PIRSF" id="PIRSF002155">
    <property type="entry name" value="Ribosomal_L1"/>
    <property type="match status" value="1"/>
</dbReference>
<dbReference type="CDD" id="cd00403">
    <property type="entry name" value="Ribosomal_L1"/>
    <property type="match status" value="1"/>
</dbReference>
<evidence type="ECO:0000256" key="3">
    <source>
        <dbReference type="ARBA" id="ARBA00022845"/>
    </source>
</evidence>
<dbReference type="PANTHER" id="PTHR36427:SF3">
    <property type="entry name" value="LARGE RIBOSOMAL SUBUNIT PROTEIN UL1M"/>
    <property type="match status" value="1"/>
</dbReference>
<keyword evidence="5 6" id="KW-0687">Ribonucleoprotein</keyword>
<dbReference type="InterPro" id="IPR002143">
    <property type="entry name" value="Ribosomal_uL1"/>
</dbReference>
<dbReference type="InterPro" id="IPR028364">
    <property type="entry name" value="Ribosomal_uL1/biogenesis"/>
</dbReference>
<dbReference type="AlphaFoldDB" id="A0A2H0XCM3"/>
<evidence type="ECO:0000256" key="5">
    <source>
        <dbReference type="ARBA" id="ARBA00023274"/>
    </source>
</evidence>
<dbReference type="GO" id="GO:0003723">
    <property type="term" value="F:RNA binding"/>
    <property type="evidence" value="ECO:0007669"/>
    <property type="project" value="InterPro"/>
</dbReference>
<dbReference type="SUPFAM" id="SSF56808">
    <property type="entry name" value="Ribosomal protein L1"/>
    <property type="match status" value="1"/>
</dbReference>
<dbReference type="GO" id="GO:0006412">
    <property type="term" value="P:translation"/>
    <property type="evidence" value="ECO:0007669"/>
    <property type="project" value="InterPro"/>
</dbReference>
<evidence type="ECO:0000256" key="2">
    <source>
        <dbReference type="ARBA" id="ARBA00022491"/>
    </source>
</evidence>
<keyword evidence="4 6" id="KW-0689">Ribosomal protein</keyword>
<comment type="similarity">
    <text evidence="1 6">Belongs to the universal ribosomal protein uL1 family.</text>
</comment>
<dbReference type="GO" id="GO:0006417">
    <property type="term" value="P:regulation of translation"/>
    <property type="evidence" value="ECO:0007669"/>
    <property type="project" value="UniProtKB-KW"/>
</dbReference>
<dbReference type="GO" id="GO:0003735">
    <property type="term" value="F:structural constituent of ribosome"/>
    <property type="evidence" value="ECO:0007669"/>
    <property type="project" value="InterPro"/>
</dbReference>
<dbReference type="PROSITE" id="PS01199">
    <property type="entry name" value="RIBOSOMAL_L1"/>
    <property type="match status" value="1"/>
</dbReference>
<organism evidence="7 8">
    <name type="scientific">candidate division WWE3 bacterium CG08_land_8_20_14_0_20_41_10</name>
    <dbReference type="NCBI Taxonomy" id="1975085"/>
    <lineage>
        <taxon>Bacteria</taxon>
        <taxon>Katanobacteria</taxon>
    </lineage>
</organism>
<dbReference type="GO" id="GO:0015934">
    <property type="term" value="C:large ribosomal subunit"/>
    <property type="evidence" value="ECO:0007669"/>
    <property type="project" value="InterPro"/>
</dbReference>
<dbReference type="InterPro" id="IPR023673">
    <property type="entry name" value="Ribosomal_uL1_CS"/>
</dbReference>
<gene>
    <name evidence="7" type="ORF">COT50_01455</name>
</gene>
<sequence>MNINDALEFVKKNCKAKFDSTIEVHINCNLNKDKQEAVRFSLTLPHGTGKSKKIAVIASKKIVGADLELSDEDVGKLEKAQLKPKNDFDILVVEPRYMSKLAKVAKILGPAGVMPNPKNGTVTEDVQKAVDLFKKGRTEIRTEPNGTVIHTIIGKRSFTTLSLAENYQELMSALALNKPQKAEAGWIKDVFISATMSPSAKVS</sequence>
<reference evidence="8" key="1">
    <citation type="submission" date="2017-09" db="EMBL/GenBank/DDBJ databases">
        <title>Depth-based differentiation of microbial function through sediment-hosted aquifers and enrichment of novel symbionts in the deep terrestrial subsurface.</title>
        <authorList>
            <person name="Probst A.J."/>
            <person name="Ladd B."/>
            <person name="Jarett J.K."/>
            <person name="Geller-Mcgrath D.E."/>
            <person name="Sieber C.M.K."/>
            <person name="Emerson J.B."/>
            <person name="Anantharaman K."/>
            <person name="Thomas B.C."/>
            <person name="Malmstrom R."/>
            <person name="Stieglmeier M."/>
            <person name="Klingl A."/>
            <person name="Woyke T."/>
            <person name="Ryan C.M."/>
            <person name="Banfield J.F."/>
        </authorList>
    </citation>
    <scope>NUCLEOTIDE SEQUENCE [LARGE SCALE GENOMIC DNA]</scope>
</reference>
<dbReference type="Pfam" id="PF00687">
    <property type="entry name" value="Ribosomal_L1"/>
    <property type="match status" value="1"/>
</dbReference>
<evidence type="ECO:0000313" key="7">
    <source>
        <dbReference type="EMBL" id="PIS22555.1"/>
    </source>
</evidence>
<dbReference type="Gene3D" id="3.30.190.20">
    <property type="match status" value="1"/>
</dbReference>
<keyword evidence="2" id="KW-0678">Repressor</keyword>
<accession>A0A2H0XCM3</accession>
<dbReference type="InterPro" id="IPR023674">
    <property type="entry name" value="Ribosomal_uL1-like"/>
</dbReference>
<evidence type="ECO:0000256" key="1">
    <source>
        <dbReference type="ARBA" id="ARBA00010531"/>
    </source>
</evidence>
<proteinExistence type="inferred from homology"/>
<dbReference type="PANTHER" id="PTHR36427">
    <property type="entry name" value="54S RIBOSOMAL PROTEIN L1, MITOCHONDRIAL"/>
    <property type="match status" value="1"/>
</dbReference>
<dbReference type="Gene3D" id="3.40.50.790">
    <property type="match status" value="1"/>
</dbReference>
<evidence type="ECO:0000256" key="4">
    <source>
        <dbReference type="ARBA" id="ARBA00022980"/>
    </source>
</evidence>
<name>A0A2H0XCM3_UNCKA</name>
<keyword evidence="3" id="KW-0810">Translation regulation</keyword>
<dbReference type="InterPro" id="IPR016095">
    <property type="entry name" value="Ribosomal_uL1_3-a/b-sand"/>
</dbReference>
<protein>
    <recommendedName>
        <fullName evidence="6">Ribosomal protein</fullName>
    </recommendedName>
</protein>
<evidence type="ECO:0000313" key="8">
    <source>
        <dbReference type="Proteomes" id="UP000231252"/>
    </source>
</evidence>
<dbReference type="EMBL" id="PEYU01000025">
    <property type="protein sequence ID" value="PIS22555.1"/>
    <property type="molecule type" value="Genomic_DNA"/>
</dbReference>